<name>A0ABS6DE23_9ENTR</name>
<comment type="caution">
    <text evidence="1">The sequence shown here is derived from an EMBL/GenBank/DDBJ whole genome shotgun (WGS) entry which is preliminary data.</text>
</comment>
<dbReference type="EMBL" id="JAGRYU010000008">
    <property type="protein sequence ID" value="MBU4681340.1"/>
    <property type="molecule type" value="Genomic_DNA"/>
</dbReference>
<proteinExistence type="predicted"/>
<keyword evidence="2" id="KW-1185">Reference proteome</keyword>
<sequence>MANADSNTQARPEITPHDPAFAGNIATLLEKPQGAAMDLFQVLDICEQYAGSLIENENHTESMALCGRLLAGLEVLKSVLKAPMPGYLIEKLTIKESETGSYGNPIATDSETLCEYCAALTIVLLNHQESPEQKEQMTGLLYELLVALVEDLKAPRFVRSPEGELKMIEAGAVPSVH</sequence>
<gene>
    <name evidence="1" type="ORF">KC222_04880</name>
</gene>
<accession>A0ABS6DE23</accession>
<evidence type="ECO:0000313" key="2">
    <source>
        <dbReference type="Proteomes" id="UP000686327"/>
    </source>
</evidence>
<dbReference type="RefSeq" id="WP_216374847.1">
    <property type="nucleotide sequence ID" value="NZ_JAGRYT010000012.1"/>
</dbReference>
<reference evidence="2" key="1">
    <citation type="submission" date="2023-07" db="EMBL/GenBank/DDBJ databases">
        <title>Cedecea davisae an AmpC producer and its therapeutic implications.</title>
        <authorList>
            <person name="Notter J."/>
        </authorList>
    </citation>
    <scope>NUCLEOTIDE SEQUENCE [LARGE SCALE GENOMIC DNA]</scope>
    <source>
        <strain evidence="2">1</strain>
    </source>
</reference>
<dbReference type="Proteomes" id="UP000686327">
    <property type="component" value="Unassembled WGS sequence"/>
</dbReference>
<organism evidence="1 2">
    <name type="scientific">Cedecea davisae</name>
    <dbReference type="NCBI Taxonomy" id="158484"/>
    <lineage>
        <taxon>Bacteria</taxon>
        <taxon>Pseudomonadati</taxon>
        <taxon>Pseudomonadota</taxon>
        <taxon>Gammaproteobacteria</taxon>
        <taxon>Enterobacterales</taxon>
        <taxon>Enterobacteriaceae</taxon>
        <taxon>Cedecea</taxon>
    </lineage>
</organism>
<evidence type="ECO:0000313" key="1">
    <source>
        <dbReference type="EMBL" id="MBU4681340.1"/>
    </source>
</evidence>
<protein>
    <submittedName>
        <fullName evidence="1">Uncharacterized protein</fullName>
    </submittedName>
</protein>